<name>A0A0V0R8Y8_PSEPJ</name>
<dbReference type="InterPro" id="IPR036322">
    <property type="entry name" value="WD40_repeat_dom_sf"/>
</dbReference>
<sequence>MMNFTDLVEGTQLGVYSPNSQYFAVSNSSLILIKNVDDTSTVQKFSMPDTVTHMEFSPDSSMILAIMPKSAQLAVYSVLEGSTILQVQEQSCGIAHAIWAPNRYSFSNDGKFMALVERKEAKDYVGIYFTNDWKLINHFQVETNDLSDIAWTNNNYYIIVWDTPLNYKLLAYCPAQGKKATIQPYNYALGIKTVKLSNDAQYLAIGSYDEKVRLVNTLTWNIIIELEHKSNLQHYNSDFAIYNETLKNSYQNLGKQVSEYKIVNQLKLKTERVITSKPDQPQGIDQIQWSHNNNFLATKSSNMPNTIWIWDVAKLELKYVLNHINPVTSFSWSPLYPIMAISSGQNKFFFFKLDHASSCQPPFEGKPLQISNITWAQNSKSILLQGRKEVFIGYLPQDLLGNEENQNSVSYQNDQQVYNQNNGSLNQQQQIQENENIQKQQENQQQYFNNDINNFHNQ</sequence>
<dbReference type="InterPro" id="IPR052778">
    <property type="entry name" value="Centrosome-WD_assoc"/>
</dbReference>
<dbReference type="InterPro" id="IPR015943">
    <property type="entry name" value="WD40/YVTN_repeat-like_dom_sf"/>
</dbReference>
<keyword evidence="2" id="KW-1185">Reference proteome</keyword>
<dbReference type="PANTHER" id="PTHR16220">
    <property type="entry name" value="WD REPEAT PROTEIN 8-RELATED"/>
    <property type="match status" value="1"/>
</dbReference>
<dbReference type="PANTHER" id="PTHR16220:SF0">
    <property type="entry name" value="WD REPEAT-CONTAINING PROTEIN WRAP73"/>
    <property type="match status" value="1"/>
</dbReference>
<protein>
    <submittedName>
        <fullName evidence="1">WD40-repeat-containing domain</fullName>
    </submittedName>
</protein>
<dbReference type="SUPFAM" id="SSF50978">
    <property type="entry name" value="WD40 repeat-like"/>
    <property type="match status" value="1"/>
</dbReference>
<dbReference type="AlphaFoldDB" id="A0A0V0R8Y8"/>
<dbReference type="OMA" id="CWHLNGD"/>
<dbReference type="GO" id="GO:0005815">
    <property type="term" value="C:microtubule organizing center"/>
    <property type="evidence" value="ECO:0007669"/>
    <property type="project" value="TreeGrafter"/>
</dbReference>
<dbReference type="InterPro" id="IPR001680">
    <property type="entry name" value="WD40_rpt"/>
</dbReference>
<reference evidence="1 2" key="1">
    <citation type="journal article" date="2015" name="Sci. Rep.">
        <title>Genome of the facultative scuticociliatosis pathogen Pseudocohnilembus persalinus provides insight into its virulence through horizontal gene transfer.</title>
        <authorList>
            <person name="Xiong J."/>
            <person name="Wang G."/>
            <person name="Cheng J."/>
            <person name="Tian M."/>
            <person name="Pan X."/>
            <person name="Warren A."/>
            <person name="Jiang C."/>
            <person name="Yuan D."/>
            <person name="Miao W."/>
        </authorList>
    </citation>
    <scope>NUCLEOTIDE SEQUENCE [LARGE SCALE GENOMIC DNA]</scope>
    <source>
        <strain evidence="1">36N120E</strain>
    </source>
</reference>
<accession>A0A0V0R8Y8</accession>
<dbReference type="InParanoid" id="A0A0V0R8Y8"/>
<evidence type="ECO:0000313" key="2">
    <source>
        <dbReference type="Proteomes" id="UP000054937"/>
    </source>
</evidence>
<dbReference type="OrthoDB" id="308690at2759"/>
<dbReference type="Proteomes" id="UP000054937">
    <property type="component" value="Unassembled WGS sequence"/>
</dbReference>
<dbReference type="EMBL" id="LDAU01000013">
    <property type="protein sequence ID" value="KRX10945.1"/>
    <property type="molecule type" value="Genomic_DNA"/>
</dbReference>
<comment type="caution">
    <text evidence="1">The sequence shown here is derived from an EMBL/GenBank/DDBJ whole genome shotgun (WGS) entry which is preliminary data.</text>
</comment>
<dbReference type="GO" id="GO:1990811">
    <property type="term" value="C:MWP complex"/>
    <property type="evidence" value="ECO:0007669"/>
    <property type="project" value="TreeGrafter"/>
</dbReference>
<proteinExistence type="predicted"/>
<evidence type="ECO:0000313" key="1">
    <source>
        <dbReference type="EMBL" id="KRX10945.1"/>
    </source>
</evidence>
<dbReference type="SMART" id="SM00320">
    <property type="entry name" value="WD40"/>
    <property type="match status" value="4"/>
</dbReference>
<dbReference type="Gene3D" id="2.130.10.10">
    <property type="entry name" value="YVTN repeat-like/Quinoprotein amine dehydrogenase"/>
    <property type="match status" value="2"/>
</dbReference>
<organism evidence="1 2">
    <name type="scientific">Pseudocohnilembus persalinus</name>
    <name type="common">Ciliate</name>
    <dbReference type="NCBI Taxonomy" id="266149"/>
    <lineage>
        <taxon>Eukaryota</taxon>
        <taxon>Sar</taxon>
        <taxon>Alveolata</taxon>
        <taxon>Ciliophora</taxon>
        <taxon>Intramacronucleata</taxon>
        <taxon>Oligohymenophorea</taxon>
        <taxon>Scuticociliatia</taxon>
        <taxon>Philasterida</taxon>
        <taxon>Pseudocohnilembidae</taxon>
        <taxon>Pseudocohnilembus</taxon>
    </lineage>
</organism>
<gene>
    <name evidence="1" type="ORF">PPERSA_12069</name>
</gene>